<dbReference type="NCBIfam" id="TIGR03695">
    <property type="entry name" value="menH_SHCHC"/>
    <property type="match status" value="1"/>
</dbReference>
<dbReference type="InterPro" id="IPR022485">
    <property type="entry name" value="SHCHC_synthase_MenH"/>
</dbReference>
<dbReference type="Gene3D" id="3.40.50.1820">
    <property type="entry name" value="alpha/beta hydrolase"/>
    <property type="match status" value="1"/>
</dbReference>
<dbReference type="ESTHER" id="proa2-b4s4j5">
    <property type="family name" value="MenH_SHCHC"/>
</dbReference>
<evidence type="ECO:0000256" key="3">
    <source>
        <dbReference type="HAMAP-Rule" id="MF_01660"/>
    </source>
</evidence>
<dbReference type="GO" id="GO:0070205">
    <property type="term" value="F:2-succinyl-6-hydroxy-2,4-cyclohexadiene-1-carboxylate synthase activity"/>
    <property type="evidence" value="ECO:0007669"/>
    <property type="project" value="UniProtKB-UniRule"/>
</dbReference>
<dbReference type="eggNOG" id="COG2267">
    <property type="taxonomic scope" value="Bacteria"/>
</dbReference>
<keyword evidence="6" id="KW-1185">Reference proteome</keyword>
<dbReference type="STRING" id="290512.Paes_1879"/>
<dbReference type="UniPathway" id="UPA01057">
    <property type="reaction ID" value="UER00900"/>
</dbReference>
<dbReference type="AlphaFoldDB" id="B4S4J5"/>
<dbReference type="EC" id="4.2.99.20" evidence="3"/>
<evidence type="ECO:0000313" key="5">
    <source>
        <dbReference type="EMBL" id="ACF46891.1"/>
    </source>
</evidence>
<dbReference type="GO" id="GO:0016787">
    <property type="term" value="F:hydrolase activity"/>
    <property type="evidence" value="ECO:0007669"/>
    <property type="project" value="UniProtKB-KW"/>
</dbReference>
<keyword evidence="1 3" id="KW-0474">Menaquinone biosynthesis</keyword>
<evidence type="ECO:0000313" key="6">
    <source>
        <dbReference type="Proteomes" id="UP000002725"/>
    </source>
</evidence>
<dbReference type="InterPro" id="IPR000073">
    <property type="entry name" value="AB_hydrolase_1"/>
</dbReference>
<dbReference type="HOGENOM" id="CLU_020336_38_2_10"/>
<evidence type="ECO:0000256" key="2">
    <source>
        <dbReference type="ARBA" id="ARBA00023239"/>
    </source>
</evidence>
<dbReference type="KEGG" id="paa:Paes_1879"/>
<comment type="pathway">
    <text evidence="3">Quinol/quinone metabolism; menaquinone biosynthesis.</text>
</comment>
<accession>B4S4J5</accession>
<evidence type="ECO:0000256" key="1">
    <source>
        <dbReference type="ARBA" id="ARBA00022428"/>
    </source>
</evidence>
<gene>
    <name evidence="3" type="primary">menH</name>
    <name evidence="5" type="ordered locus">Paes_1879</name>
</gene>
<protein>
    <recommendedName>
        <fullName evidence="3">Putative 2-succinyl-6-hydroxy-2,4-cyclohexadiene-1-carboxylate synthase</fullName>
        <shortName evidence="3">SHCHC synthase</shortName>
        <ecNumber evidence="3">4.2.99.20</ecNumber>
    </recommendedName>
</protein>
<comment type="function">
    <text evidence="3">Catalyzes a proton abstraction reaction that results in 2,5-elimination of pyruvate from 2-succinyl-5-enolpyruvyl-6-hydroxy-3-cyclohexene-1-carboxylate (SEPHCHC) and the formation of 2-succinyl-6-hydroxy-2,4-cyclohexadiene-1-carboxylate (SHCHC).</text>
</comment>
<proteinExistence type="inferred from homology"/>
<comment type="catalytic activity">
    <reaction evidence="3">
        <text>5-enolpyruvoyl-6-hydroxy-2-succinyl-cyclohex-3-ene-1-carboxylate = (1R,6R)-6-hydroxy-2-succinyl-cyclohexa-2,4-diene-1-carboxylate + pyruvate</text>
        <dbReference type="Rhea" id="RHEA:25597"/>
        <dbReference type="ChEBI" id="CHEBI:15361"/>
        <dbReference type="ChEBI" id="CHEBI:58689"/>
        <dbReference type="ChEBI" id="CHEBI:58818"/>
        <dbReference type="EC" id="4.2.99.20"/>
    </reaction>
</comment>
<evidence type="ECO:0000259" key="4">
    <source>
        <dbReference type="Pfam" id="PF00561"/>
    </source>
</evidence>
<feature type="domain" description="AB hydrolase-1" evidence="4">
    <location>
        <begin position="19"/>
        <end position="250"/>
    </location>
</feature>
<dbReference type="EMBL" id="CP001108">
    <property type="protein sequence ID" value="ACF46891.1"/>
    <property type="molecule type" value="Genomic_DNA"/>
</dbReference>
<keyword evidence="5" id="KW-0378">Hydrolase</keyword>
<comment type="pathway">
    <text evidence="3">Quinol/quinone metabolism; 1,4-dihydroxy-2-naphthoate biosynthesis; 1,4-dihydroxy-2-naphthoate from chorismate: step 3/7.</text>
</comment>
<dbReference type="InterPro" id="IPR029058">
    <property type="entry name" value="AB_hydrolase_fold"/>
</dbReference>
<dbReference type="PANTHER" id="PTHR42916:SF1">
    <property type="entry name" value="PROTEIN PHYLLO, CHLOROPLASTIC"/>
    <property type="match status" value="1"/>
</dbReference>
<comment type="similarity">
    <text evidence="3">Belongs to the AB hydrolase superfamily. MenH family.</text>
</comment>
<dbReference type="HAMAP" id="MF_01660">
    <property type="entry name" value="MenH"/>
    <property type="match status" value="1"/>
</dbReference>
<reference evidence="5" key="1">
    <citation type="submission" date="2008-06" db="EMBL/GenBank/DDBJ databases">
        <title>Complete sequence of chromosome of Prosthecochloris aestuarii DSM 271.</title>
        <authorList>
            <consortium name="US DOE Joint Genome Institute"/>
            <person name="Lucas S."/>
            <person name="Copeland A."/>
            <person name="Lapidus A."/>
            <person name="Glavina del Rio T."/>
            <person name="Dalin E."/>
            <person name="Tice H."/>
            <person name="Bruce D."/>
            <person name="Goodwin L."/>
            <person name="Pitluck S."/>
            <person name="Schmutz J."/>
            <person name="Larimer F."/>
            <person name="Land M."/>
            <person name="Hauser L."/>
            <person name="Kyrpides N."/>
            <person name="Anderson I."/>
            <person name="Liu Z."/>
            <person name="Li T."/>
            <person name="Zhao F."/>
            <person name="Overmann J."/>
            <person name="Bryant D.A."/>
            <person name="Richardson P."/>
        </authorList>
    </citation>
    <scope>NUCLEOTIDE SEQUENCE [LARGE SCALE GENOMIC DNA]</scope>
    <source>
        <strain evidence="5">DSM 271</strain>
    </source>
</reference>
<name>B4S4J5_PROA2</name>
<dbReference type="Pfam" id="PF00561">
    <property type="entry name" value="Abhydrolase_1"/>
    <property type="match status" value="1"/>
</dbReference>
<keyword evidence="2 3" id="KW-0456">Lyase</keyword>
<dbReference type="SUPFAM" id="SSF53474">
    <property type="entry name" value="alpha/beta-Hydrolases"/>
    <property type="match status" value="1"/>
</dbReference>
<dbReference type="UniPathway" id="UPA00079"/>
<dbReference type="GO" id="GO:0009234">
    <property type="term" value="P:menaquinone biosynthetic process"/>
    <property type="evidence" value="ECO:0007669"/>
    <property type="project" value="UniProtKB-UniRule"/>
</dbReference>
<dbReference type="PANTHER" id="PTHR42916">
    <property type="entry name" value="2-SUCCINYL-5-ENOLPYRUVYL-6-HYDROXY-3-CYCLOHEXENE-1-CARBOXYLATE SYNTHASE"/>
    <property type="match status" value="1"/>
</dbReference>
<comment type="subunit">
    <text evidence="3">Monomer.</text>
</comment>
<dbReference type="Proteomes" id="UP000002725">
    <property type="component" value="Chromosome"/>
</dbReference>
<organism evidence="5 6">
    <name type="scientific">Prosthecochloris aestuarii (strain DSM 271 / SK 413)</name>
    <dbReference type="NCBI Taxonomy" id="290512"/>
    <lineage>
        <taxon>Bacteria</taxon>
        <taxon>Pseudomonadati</taxon>
        <taxon>Chlorobiota</taxon>
        <taxon>Chlorobiia</taxon>
        <taxon>Chlorobiales</taxon>
        <taxon>Chlorobiaceae</taxon>
        <taxon>Prosthecochloris</taxon>
    </lineage>
</organism>
<sequence length="270" mass="30411">MQHNVPEYNSRVIGNRSLPPIVFLHGFLGSGKDWLPCATALATHFSCVLPDLPGHGLTATVPDGPDAFENTVADLAVMIEHLPFQQVHLVGYSMGGRLATALMLSRPELFKSTTIISSSPGLQDKTSRIKRAESDDRLAGRIRRDFTGFLSDWYRMALFAPLTAHPDFPAIFETRKKNNPALLSSALHHLSTGRQPSYWEKLPQNRIPMMFCAGEKDTKYVEIGRQMVNLCPYSHLEIFPDCGHTLQLENRRLFLQRLLNFLNMQENHVS</sequence>